<organism evidence="3 4">
    <name type="scientific">Phytophthora boehmeriae</name>
    <dbReference type="NCBI Taxonomy" id="109152"/>
    <lineage>
        <taxon>Eukaryota</taxon>
        <taxon>Sar</taxon>
        <taxon>Stramenopiles</taxon>
        <taxon>Oomycota</taxon>
        <taxon>Peronosporomycetes</taxon>
        <taxon>Peronosporales</taxon>
        <taxon>Peronosporaceae</taxon>
        <taxon>Phytophthora</taxon>
    </lineage>
</organism>
<dbReference type="InterPro" id="IPR050397">
    <property type="entry name" value="Env_Response_Regulators"/>
</dbReference>
<evidence type="ECO:0000259" key="2">
    <source>
        <dbReference type="PROSITE" id="PS50042"/>
    </source>
</evidence>
<dbReference type="EMBL" id="JAGDFL010000275">
    <property type="protein sequence ID" value="KAG7394388.1"/>
    <property type="molecule type" value="Genomic_DNA"/>
</dbReference>
<dbReference type="CDD" id="cd00038">
    <property type="entry name" value="CAP_ED"/>
    <property type="match status" value="1"/>
</dbReference>
<reference evidence="3" key="1">
    <citation type="submission" date="2021-02" db="EMBL/GenBank/DDBJ databases">
        <authorList>
            <person name="Palmer J.M."/>
        </authorList>
    </citation>
    <scope>NUCLEOTIDE SEQUENCE</scope>
    <source>
        <strain evidence="3">SCRP23</strain>
    </source>
</reference>
<dbReference type="GO" id="GO:0003700">
    <property type="term" value="F:DNA-binding transcription factor activity"/>
    <property type="evidence" value="ECO:0007669"/>
    <property type="project" value="TreeGrafter"/>
</dbReference>
<dbReference type="InterPro" id="IPR000595">
    <property type="entry name" value="cNMP-bd_dom"/>
</dbReference>
<feature type="region of interest" description="Disordered" evidence="1">
    <location>
        <begin position="188"/>
        <end position="214"/>
    </location>
</feature>
<proteinExistence type="predicted"/>
<protein>
    <recommendedName>
        <fullName evidence="2">Cyclic nucleotide-binding domain-containing protein</fullName>
    </recommendedName>
</protein>
<gene>
    <name evidence="3" type="ORF">PHYBOEH_005231</name>
</gene>
<dbReference type="PANTHER" id="PTHR24567:SF26">
    <property type="entry name" value="REGULATORY PROTEIN YEIL"/>
    <property type="match status" value="1"/>
</dbReference>
<evidence type="ECO:0000313" key="3">
    <source>
        <dbReference type="EMBL" id="KAG7394388.1"/>
    </source>
</evidence>
<dbReference type="GO" id="GO:0005829">
    <property type="term" value="C:cytosol"/>
    <property type="evidence" value="ECO:0007669"/>
    <property type="project" value="TreeGrafter"/>
</dbReference>
<keyword evidence="4" id="KW-1185">Reference proteome</keyword>
<feature type="domain" description="Cyclic nucleotide-binding" evidence="2">
    <location>
        <begin position="40"/>
        <end position="150"/>
    </location>
</feature>
<dbReference type="Proteomes" id="UP000693981">
    <property type="component" value="Unassembled WGS sequence"/>
</dbReference>
<feature type="compositionally biased region" description="Basic and acidic residues" evidence="1">
    <location>
        <begin position="200"/>
        <end position="214"/>
    </location>
</feature>
<evidence type="ECO:0000313" key="4">
    <source>
        <dbReference type="Proteomes" id="UP000693981"/>
    </source>
</evidence>
<accession>A0A8T1WPW9</accession>
<dbReference type="PANTHER" id="PTHR24567">
    <property type="entry name" value="CRP FAMILY TRANSCRIPTIONAL REGULATORY PROTEIN"/>
    <property type="match status" value="1"/>
</dbReference>
<dbReference type="PROSITE" id="PS50042">
    <property type="entry name" value="CNMP_BINDING_3"/>
    <property type="match status" value="1"/>
</dbReference>
<dbReference type="SMART" id="SM00100">
    <property type="entry name" value="cNMP"/>
    <property type="match status" value="1"/>
</dbReference>
<sequence>MLVGRSLSSGTLASKGLLSLSDPAEFTNFEKCIHLKASHLMGNLDDDKVSLVAQLSRVMVLGHGDALYSEGAKVESVYVIIDGTVEITSARTDCDTDADAVASTTTTTKMHDGDCFGEESFVPNAMARGVALALGRCTLFEIATKELIELSELHHDIMHVLLAWLSQTLAESTKTMIAPLLSPASSSAPAVYWEEEEDSSELRNRAAKWRAETD</sequence>
<dbReference type="Pfam" id="PF00027">
    <property type="entry name" value="cNMP_binding"/>
    <property type="match status" value="1"/>
</dbReference>
<evidence type="ECO:0000256" key="1">
    <source>
        <dbReference type="SAM" id="MobiDB-lite"/>
    </source>
</evidence>
<comment type="caution">
    <text evidence="3">The sequence shown here is derived from an EMBL/GenBank/DDBJ whole genome shotgun (WGS) entry which is preliminary data.</text>
</comment>
<dbReference type="AlphaFoldDB" id="A0A8T1WPW9"/>
<dbReference type="OrthoDB" id="432483at2759"/>
<name>A0A8T1WPW9_9STRA</name>